<comment type="caution">
    <text evidence="3">The sequence shown here is derived from an EMBL/GenBank/DDBJ whole genome shotgun (WGS) entry which is preliminary data.</text>
</comment>
<name>A0A8S0XPJ4_CYCAE</name>
<organism evidence="3 4">
    <name type="scientific">Cyclocybe aegerita</name>
    <name type="common">Black poplar mushroom</name>
    <name type="synonym">Agrocybe aegerita</name>
    <dbReference type="NCBI Taxonomy" id="1973307"/>
    <lineage>
        <taxon>Eukaryota</taxon>
        <taxon>Fungi</taxon>
        <taxon>Dikarya</taxon>
        <taxon>Basidiomycota</taxon>
        <taxon>Agaricomycotina</taxon>
        <taxon>Agaricomycetes</taxon>
        <taxon>Agaricomycetidae</taxon>
        <taxon>Agaricales</taxon>
        <taxon>Agaricineae</taxon>
        <taxon>Bolbitiaceae</taxon>
        <taxon>Cyclocybe</taxon>
    </lineage>
</organism>
<dbReference type="InterPro" id="IPR051477">
    <property type="entry name" value="Expansin_CellWall"/>
</dbReference>
<evidence type="ECO:0000313" key="3">
    <source>
        <dbReference type="EMBL" id="CAA7261997.1"/>
    </source>
</evidence>
<proteinExistence type="predicted"/>
<evidence type="ECO:0000313" key="4">
    <source>
        <dbReference type="Proteomes" id="UP000467700"/>
    </source>
</evidence>
<accession>A0A8S0XPJ4</accession>
<reference evidence="3 4" key="1">
    <citation type="submission" date="2020-01" db="EMBL/GenBank/DDBJ databases">
        <authorList>
            <person name="Gupta K D."/>
        </authorList>
    </citation>
    <scope>NUCLEOTIDE SEQUENCE [LARGE SCALE GENOMIC DNA]</scope>
</reference>
<dbReference type="Pfam" id="PF03330">
    <property type="entry name" value="DPBB_1"/>
    <property type="match status" value="1"/>
</dbReference>
<dbReference type="CDD" id="cd22191">
    <property type="entry name" value="DPBB_RlpA_EXP_N-like"/>
    <property type="match status" value="1"/>
</dbReference>
<dbReference type="SUPFAM" id="SSF50685">
    <property type="entry name" value="Barwin-like endoglucanases"/>
    <property type="match status" value="1"/>
</dbReference>
<dbReference type="InterPro" id="IPR036908">
    <property type="entry name" value="RlpA-like_sf"/>
</dbReference>
<evidence type="ECO:0000259" key="2">
    <source>
        <dbReference type="Pfam" id="PF03330"/>
    </source>
</evidence>
<feature type="domain" description="RlpA-like protein double-psi beta-barrel" evidence="2">
    <location>
        <begin position="10"/>
        <end position="97"/>
    </location>
</feature>
<dbReference type="InterPro" id="IPR009009">
    <property type="entry name" value="RlpA-like_DPBB"/>
</dbReference>
<dbReference type="Gene3D" id="2.40.40.10">
    <property type="entry name" value="RlpA-like domain"/>
    <property type="match status" value="1"/>
</dbReference>
<evidence type="ECO:0000256" key="1">
    <source>
        <dbReference type="ARBA" id="ARBA00022729"/>
    </source>
</evidence>
<dbReference type="PANTHER" id="PTHR31836">
    <property type="match status" value="1"/>
</dbReference>
<keyword evidence="1" id="KW-0732">Signal</keyword>
<dbReference type="PANTHER" id="PTHR31836:SF25">
    <property type="entry name" value="RLPA-LIKE PROTEIN DOUBLE-PSI BETA-BARREL DOMAIN-CONTAINING PROTEIN"/>
    <property type="match status" value="1"/>
</dbReference>
<dbReference type="OrthoDB" id="623670at2759"/>
<dbReference type="Proteomes" id="UP000467700">
    <property type="component" value="Unassembled WGS sequence"/>
</dbReference>
<keyword evidence="4" id="KW-1185">Reference proteome</keyword>
<sequence length="103" mass="11195">MTGTVQAYWGRATWYYDGVGACGGWNTNTDYVVALAPSEYYNNGGHCDKMIRVNYQGRSITVKVVDLCPSCGSGAIDLSLAAFQALAPLEMGVINVEWGFIWS</sequence>
<dbReference type="EMBL" id="CACVBS010000035">
    <property type="protein sequence ID" value="CAA7261997.1"/>
    <property type="molecule type" value="Genomic_DNA"/>
</dbReference>
<dbReference type="AlphaFoldDB" id="A0A8S0XPJ4"/>
<gene>
    <name evidence="3" type="ORF">AAE3_LOCUS4204</name>
</gene>
<protein>
    <recommendedName>
        <fullName evidence="2">RlpA-like protein double-psi beta-barrel domain-containing protein</fullName>
    </recommendedName>
</protein>